<dbReference type="InterPro" id="IPR036514">
    <property type="entry name" value="SGNH_hydro_sf"/>
</dbReference>
<feature type="signal peptide" evidence="1">
    <location>
        <begin position="1"/>
        <end position="16"/>
    </location>
</feature>
<evidence type="ECO:0000256" key="1">
    <source>
        <dbReference type="SAM" id="SignalP"/>
    </source>
</evidence>
<evidence type="ECO:0000259" key="2">
    <source>
        <dbReference type="Pfam" id="PF13472"/>
    </source>
</evidence>
<dbReference type="OrthoDB" id="2119228at2759"/>
<evidence type="ECO:0000313" key="4">
    <source>
        <dbReference type="Proteomes" id="UP001165122"/>
    </source>
</evidence>
<dbReference type="InterPro" id="IPR013830">
    <property type="entry name" value="SGNH_hydro"/>
</dbReference>
<dbReference type="Pfam" id="PF13472">
    <property type="entry name" value="Lipase_GDSL_2"/>
    <property type="match status" value="1"/>
</dbReference>
<evidence type="ECO:0000313" key="3">
    <source>
        <dbReference type="EMBL" id="GMI06377.1"/>
    </source>
</evidence>
<accession>A0A9W7CAL1</accession>
<feature type="chain" id="PRO_5040921165" description="SGNH hydrolase-type esterase domain-containing protein" evidence="1">
    <location>
        <begin position="17"/>
        <end position="226"/>
    </location>
</feature>
<keyword evidence="4" id="KW-1185">Reference proteome</keyword>
<name>A0A9W7CAL1_9STRA</name>
<dbReference type="InterPro" id="IPR051532">
    <property type="entry name" value="Ester_Hydrolysis_Enzymes"/>
</dbReference>
<dbReference type="Proteomes" id="UP001165122">
    <property type="component" value="Unassembled WGS sequence"/>
</dbReference>
<dbReference type="GO" id="GO:0004622">
    <property type="term" value="F:phosphatidylcholine lysophospholipase activity"/>
    <property type="evidence" value="ECO:0007669"/>
    <property type="project" value="TreeGrafter"/>
</dbReference>
<organism evidence="3 4">
    <name type="scientific">Triparma laevis f. longispina</name>
    <dbReference type="NCBI Taxonomy" id="1714387"/>
    <lineage>
        <taxon>Eukaryota</taxon>
        <taxon>Sar</taxon>
        <taxon>Stramenopiles</taxon>
        <taxon>Ochrophyta</taxon>
        <taxon>Bolidophyceae</taxon>
        <taxon>Parmales</taxon>
        <taxon>Triparmaceae</taxon>
        <taxon>Triparma</taxon>
    </lineage>
</organism>
<dbReference type="EMBL" id="BRXW01000099">
    <property type="protein sequence ID" value="GMI06377.1"/>
    <property type="molecule type" value="Genomic_DNA"/>
</dbReference>
<proteinExistence type="predicted"/>
<reference evidence="4" key="1">
    <citation type="journal article" date="2023" name="Commun. Biol.">
        <title>Genome analysis of Parmales, the sister group of diatoms, reveals the evolutionary specialization of diatoms from phago-mixotrophs to photoautotrophs.</title>
        <authorList>
            <person name="Ban H."/>
            <person name="Sato S."/>
            <person name="Yoshikawa S."/>
            <person name="Yamada K."/>
            <person name="Nakamura Y."/>
            <person name="Ichinomiya M."/>
            <person name="Sato N."/>
            <person name="Blanc-Mathieu R."/>
            <person name="Endo H."/>
            <person name="Kuwata A."/>
            <person name="Ogata H."/>
        </authorList>
    </citation>
    <scope>NUCLEOTIDE SEQUENCE [LARGE SCALE GENOMIC DNA]</scope>
    <source>
        <strain evidence="4">NIES 3700</strain>
    </source>
</reference>
<dbReference type="AlphaFoldDB" id="A0A9W7CAL1"/>
<dbReference type="PANTHER" id="PTHR30383">
    <property type="entry name" value="THIOESTERASE 1/PROTEASE 1/LYSOPHOSPHOLIPASE L1"/>
    <property type="match status" value="1"/>
</dbReference>
<dbReference type="SUPFAM" id="SSF52266">
    <property type="entry name" value="SGNH hydrolase"/>
    <property type="match status" value="1"/>
</dbReference>
<gene>
    <name evidence="3" type="ORF">TrLO_g3727</name>
</gene>
<dbReference type="Gene3D" id="3.40.50.1110">
    <property type="entry name" value="SGNH hydrolase"/>
    <property type="match status" value="1"/>
</dbReference>
<comment type="caution">
    <text evidence="3">The sequence shown here is derived from an EMBL/GenBank/DDBJ whole genome shotgun (WGS) entry which is preliminary data.</text>
</comment>
<feature type="domain" description="SGNH hydrolase-type esterase" evidence="2">
    <location>
        <begin position="21"/>
        <end position="209"/>
    </location>
</feature>
<dbReference type="PANTHER" id="PTHR30383:SF5">
    <property type="entry name" value="SGNH HYDROLASE-TYPE ESTERASE DOMAIN-CONTAINING PROTEIN"/>
    <property type="match status" value="1"/>
</dbReference>
<sequence length="226" mass="24510">MNRALLFVAAISGASSLKIACVGDSITAGVTASDPEKTSYPAWLMSSAIYGNAEHEVLNLGVSGSTMLKDGDLPYWEQDAYQSAIDSDADVFVIQLGTNDAKTYQWNEAKYIDDYNSMIESFASLRSPSPDIWISIPPPLYLDNIYDMNMTAINEGLPTIIPFINDENDSVTGVIDVFSALGGAELSKYEFFCNGQNCDQCHPNDMGYSVMAAEVYKALFMAGVGP</sequence>
<protein>
    <recommendedName>
        <fullName evidence="2">SGNH hydrolase-type esterase domain-containing protein</fullName>
    </recommendedName>
</protein>
<keyword evidence="1" id="KW-0732">Signal</keyword>